<reference evidence="2" key="1">
    <citation type="journal article" date="2021" name="IMA Fungus">
        <title>Genomic characterization of three marine fungi, including Emericellopsis atlantica sp. nov. with signatures of a generalist lifestyle and marine biomass degradation.</title>
        <authorList>
            <person name="Hagestad O.C."/>
            <person name="Hou L."/>
            <person name="Andersen J.H."/>
            <person name="Hansen E.H."/>
            <person name="Altermark B."/>
            <person name="Li C."/>
            <person name="Kuhnert E."/>
            <person name="Cox R.J."/>
            <person name="Crous P.W."/>
            <person name="Spatafora J.W."/>
            <person name="Lail K."/>
            <person name="Amirebrahimi M."/>
            <person name="Lipzen A."/>
            <person name="Pangilinan J."/>
            <person name="Andreopoulos W."/>
            <person name="Hayes R.D."/>
            <person name="Ng V."/>
            <person name="Grigoriev I.V."/>
            <person name="Jackson S.A."/>
            <person name="Sutton T.D.S."/>
            <person name="Dobson A.D.W."/>
            <person name="Rama T."/>
        </authorList>
    </citation>
    <scope>NUCLEOTIDE SEQUENCE</scope>
    <source>
        <strain evidence="2">TS7</strain>
    </source>
</reference>
<gene>
    <name evidence="2" type="ORF">F5Z01DRAFT_644594</name>
</gene>
<evidence type="ECO:0000256" key="1">
    <source>
        <dbReference type="SAM" id="Phobius"/>
    </source>
</evidence>
<dbReference type="RefSeq" id="XP_046121854.1">
    <property type="nucleotide sequence ID" value="XM_046262786.1"/>
</dbReference>
<evidence type="ECO:0000313" key="2">
    <source>
        <dbReference type="EMBL" id="KAG9257930.1"/>
    </source>
</evidence>
<name>A0A9P7ZUG3_9HYPO</name>
<dbReference type="GeneID" id="70293689"/>
<evidence type="ECO:0000313" key="3">
    <source>
        <dbReference type="Proteomes" id="UP000887229"/>
    </source>
</evidence>
<organism evidence="2 3">
    <name type="scientific">Emericellopsis atlantica</name>
    <dbReference type="NCBI Taxonomy" id="2614577"/>
    <lineage>
        <taxon>Eukaryota</taxon>
        <taxon>Fungi</taxon>
        <taxon>Dikarya</taxon>
        <taxon>Ascomycota</taxon>
        <taxon>Pezizomycotina</taxon>
        <taxon>Sordariomycetes</taxon>
        <taxon>Hypocreomycetidae</taxon>
        <taxon>Hypocreales</taxon>
        <taxon>Bionectriaceae</taxon>
        <taxon>Emericellopsis</taxon>
    </lineage>
</organism>
<keyword evidence="1" id="KW-0812">Transmembrane</keyword>
<dbReference type="AlphaFoldDB" id="A0A9P7ZUG3"/>
<proteinExistence type="predicted"/>
<dbReference type="Proteomes" id="UP000887229">
    <property type="component" value="Unassembled WGS sequence"/>
</dbReference>
<keyword evidence="3" id="KW-1185">Reference proteome</keyword>
<comment type="caution">
    <text evidence="2">The sequence shown here is derived from an EMBL/GenBank/DDBJ whole genome shotgun (WGS) entry which is preliminary data.</text>
</comment>
<keyword evidence="1" id="KW-1133">Transmembrane helix</keyword>
<sequence>MDFLTHQALSRILPPDAYAFVQTNILHPQSQFQLLLKQSTVVATNAVSAALPYLDPLIERVSDALHDNSGAVGVVVALGVITAVVMIMNWIRRLMMWWARFTMVLAFYAAIVVVLAIAWERGPARSLRDVVVVASKIVGYLASLREVWVQEYDRYESQGNPRTRR</sequence>
<protein>
    <submittedName>
        <fullName evidence="2">Uncharacterized protein</fullName>
    </submittedName>
</protein>
<feature type="transmembrane region" description="Helical" evidence="1">
    <location>
        <begin position="97"/>
        <end position="119"/>
    </location>
</feature>
<keyword evidence="1" id="KW-0472">Membrane</keyword>
<dbReference type="EMBL" id="MU251244">
    <property type="protein sequence ID" value="KAG9257930.1"/>
    <property type="molecule type" value="Genomic_DNA"/>
</dbReference>
<accession>A0A9P7ZUG3</accession>
<feature type="transmembrane region" description="Helical" evidence="1">
    <location>
        <begin position="70"/>
        <end position="91"/>
    </location>
</feature>
<dbReference type="OrthoDB" id="3559694at2759"/>